<feature type="region of interest" description="Disordered" evidence="1">
    <location>
        <begin position="204"/>
        <end position="270"/>
    </location>
</feature>
<reference evidence="5" key="2">
    <citation type="submission" date="2016-04" db="EMBL/GenBank/DDBJ databases">
        <title>Planomonospora sphaerica JCM9374 whole genome shotgun sequence.</title>
        <authorList>
            <person name="Suzuki T."/>
            <person name="Dohra H."/>
            <person name="Kodani S."/>
        </authorList>
    </citation>
    <scope>NUCLEOTIDE SEQUENCE [LARGE SCALE GENOMIC DNA]</scope>
    <source>
        <strain evidence="5">JCM 9374</strain>
    </source>
</reference>
<dbReference type="EMBL" id="BDCX01000004">
    <property type="protein sequence ID" value="GAT66365.1"/>
    <property type="molecule type" value="Genomic_DNA"/>
</dbReference>
<evidence type="ECO:0000256" key="1">
    <source>
        <dbReference type="SAM" id="MobiDB-lite"/>
    </source>
</evidence>
<gene>
    <name evidence="4" type="ORF">PS9374_02014</name>
</gene>
<keyword evidence="3" id="KW-0732">Signal</keyword>
<name>A0A161LJ35_9ACTN</name>
<dbReference type="OrthoDB" id="9932481at2"/>
<keyword evidence="5" id="KW-1185">Reference proteome</keyword>
<organism evidence="4 5">
    <name type="scientific">Planomonospora sphaerica</name>
    <dbReference type="NCBI Taxonomy" id="161355"/>
    <lineage>
        <taxon>Bacteria</taxon>
        <taxon>Bacillati</taxon>
        <taxon>Actinomycetota</taxon>
        <taxon>Actinomycetes</taxon>
        <taxon>Streptosporangiales</taxon>
        <taxon>Streptosporangiaceae</taxon>
        <taxon>Planomonospora</taxon>
    </lineage>
</organism>
<keyword evidence="2" id="KW-0812">Transmembrane</keyword>
<feature type="signal peptide" evidence="3">
    <location>
        <begin position="1"/>
        <end position="33"/>
    </location>
</feature>
<evidence type="ECO:0000313" key="4">
    <source>
        <dbReference type="EMBL" id="GAT66365.1"/>
    </source>
</evidence>
<evidence type="ECO:0000256" key="2">
    <source>
        <dbReference type="SAM" id="Phobius"/>
    </source>
</evidence>
<dbReference type="RefSeq" id="WP_068896508.1">
    <property type="nucleotide sequence ID" value="NZ_BDCX01000004.1"/>
</dbReference>
<dbReference type="STRING" id="161355.PS9374_02014"/>
<feature type="chain" id="PRO_5007823863" description="Gram-positive cocci surface proteins LPxTG domain-containing protein" evidence="3">
    <location>
        <begin position="34"/>
        <end position="304"/>
    </location>
</feature>
<evidence type="ECO:0000313" key="5">
    <source>
        <dbReference type="Proteomes" id="UP000077701"/>
    </source>
</evidence>
<accession>A0A161LJ35</accession>
<dbReference type="InterPro" id="IPR006311">
    <property type="entry name" value="TAT_signal"/>
</dbReference>
<proteinExistence type="predicted"/>
<protein>
    <recommendedName>
        <fullName evidence="6">Gram-positive cocci surface proteins LPxTG domain-containing protein</fullName>
    </recommendedName>
</protein>
<comment type="caution">
    <text evidence="4">The sequence shown here is derived from an EMBL/GenBank/DDBJ whole genome shotgun (WGS) entry which is preliminary data.</text>
</comment>
<keyword evidence="2" id="KW-0472">Membrane</keyword>
<sequence length="304" mass="29843">MLKSKTRRRVVAKTAAICAAGAGVLFGAVPAIASMTAAPKAVTYNCESQVAGAAPSPYKFQMDLTGPLAPTPNSTVVATWKIGQPSPPGPSLLAPSAIAATERLVVEAEALVTGSPLPTQTSTAFATVSAAPGAVAQGNPLTAPPVLITVVPTATGVIGIQPSSFILAVGPASGTGTLGDLYDCTPASPAEVTAAGLLITVQPSGAGTGTGTGTPTPTATPTTTTPKPTITVTTTITPEATESTKTIKSPKTRQIEETPEGAASTGGGGEAGPDARMIMLSGALLVAAAGAGGLVLRRRTAQRG</sequence>
<keyword evidence="2" id="KW-1133">Transmembrane helix</keyword>
<evidence type="ECO:0000256" key="3">
    <source>
        <dbReference type="SAM" id="SignalP"/>
    </source>
</evidence>
<feature type="transmembrane region" description="Helical" evidence="2">
    <location>
        <begin position="277"/>
        <end position="296"/>
    </location>
</feature>
<feature type="compositionally biased region" description="Low complexity" evidence="1">
    <location>
        <begin position="213"/>
        <end position="246"/>
    </location>
</feature>
<reference evidence="4 5" key="1">
    <citation type="journal article" date="2016" name="Genome Announc.">
        <title>Draft Genome Sequence of Planomonospora sphaerica JCM9374, a Rare Actinomycete.</title>
        <authorList>
            <person name="Dohra H."/>
            <person name="Suzuki T."/>
            <person name="Inoue Y."/>
            <person name="Kodani S."/>
        </authorList>
    </citation>
    <scope>NUCLEOTIDE SEQUENCE [LARGE SCALE GENOMIC DNA]</scope>
    <source>
        <strain evidence="4 5">JCM 9374</strain>
    </source>
</reference>
<dbReference type="Proteomes" id="UP000077701">
    <property type="component" value="Unassembled WGS sequence"/>
</dbReference>
<evidence type="ECO:0008006" key="6">
    <source>
        <dbReference type="Google" id="ProtNLM"/>
    </source>
</evidence>
<dbReference type="PROSITE" id="PS51318">
    <property type="entry name" value="TAT"/>
    <property type="match status" value="1"/>
</dbReference>
<dbReference type="AlphaFoldDB" id="A0A161LJ35"/>